<dbReference type="Proteomes" id="UP000030598">
    <property type="component" value="Unassembled WGS sequence"/>
</dbReference>
<dbReference type="AlphaFoldDB" id="A0A0A1ZE57"/>
<accession>A0A0A1ZE57</accession>
<proteinExistence type="predicted"/>
<protein>
    <submittedName>
        <fullName evidence="2">Uncharacterized protein</fullName>
    </submittedName>
</protein>
<keyword evidence="1" id="KW-0472">Membrane</keyword>
<feature type="transmembrane region" description="Helical" evidence="1">
    <location>
        <begin position="62"/>
        <end position="83"/>
    </location>
</feature>
<feature type="transmembrane region" description="Helical" evidence="1">
    <location>
        <begin position="18"/>
        <end position="41"/>
    </location>
</feature>
<gene>
    <name evidence="2" type="ORF">EU91_0727</name>
</gene>
<dbReference type="STRING" id="59925.EU91_0727"/>
<dbReference type="OrthoDB" id="541389at2"/>
<keyword evidence="1" id="KW-0812">Transmembrane</keyword>
<organism evidence="2 3">
    <name type="scientific">Prochlorococcus marinus str. GP2</name>
    <dbReference type="NCBI Taxonomy" id="59925"/>
    <lineage>
        <taxon>Bacteria</taxon>
        <taxon>Bacillati</taxon>
        <taxon>Cyanobacteriota</taxon>
        <taxon>Cyanophyceae</taxon>
        <taxon>Synechococcales</taxon>
        <taxon>Prochlorococcaceae</taxon>
        <taxon>Prochlorococcus</taxon>
    </lineage>
</organism>
<name>A0A0A1ZE57_PROMR</name>
<dbReference type="eggNOG" id="ENOG50320KA">
    <property type="taxonomic scope" value="Bacteria"/>
</dbReference>
<reference evidence="3" key="1">
    <citation type="journal article" date="2014" name="Sci. Data">
        <title>Genomes of diverse isolates of the marine cyanobacterium Prochlorococcus.</title>
        <authorList>
            <person name="Biller S."/>
            <person name="Berube P."/>
            <person name="Thompson J."/>
            <person name="Kelly L."/>
            <person name="Roggensack S."/>
            <person name="Awad L."/>
            <person name="Roache-Johnson K."/>
            <person name="Ding H."/>
            <person name="Giovannoni S.J."/>
            <person name="Moore L.R."/>
            <person name="Chisholm S.W."/>
        </authorList>
    </citation>
    <scope>NUCLEOTIDE SEQUENCE [LARGE SCALE GENOMIC DNA]</scope>
    <source>
        <strain evidence="3">GP2</strain>
    </source>
</reference>
<dbReference type="RefSeq" id="WP_032524252.1">
    <property type="nucleotide sequence ID" value="NZ_CP138934.1"/>
</dbReference>
<keyword evidence="1" id="KW-1133">Transmembrane helix</keyword>
<evidence type="ECO:0000313" key="3">
    <source>
        <dbReference type="Proteomes" id="UP000030598"/>
    </source>
</evidence>
<sequence length="84" mass="9641">MDFFIITSLTKDISKIDLIGILIGHLIFGVALTQLLDWTWLKNLMSEEDRKRMLKSYTWKDLLVDGAIVTVVLGIIFLIISIFL</sequence>
<evidence type="ECO:0000256" key="1">
    <source>
        <dbReference type="SAM" id="Phobius"/>
    </source>
</evidence>
<dbReference type="EMBL" id="JNAH01000004">
    <property type="protein sequence ID" value="KGF87695.1"/>
    <property type="molecule type" value="Genomic_DNA"/>
</dbReference>
<comment type="caution">
    <text evidence="2">The sequence shown here is derived from an EMBL/GenBank/DDBJ whole genome shotgun (WGS) entry which is preliminary data.</text>
</comment>
<evidence type="ECO:0000313" key="2">
    <source>
        <dbReference type="EMBL" id="KGF87695.1"/>
    </source>
</evidence>